<comment type="caution">
    <text evidence="4">The sequence shown here is derived from an EMBL/GenBank/DDBJ whole genome shotgun (WGS) entry which is preliminary data.</text>
</comment>
<accession>A0AAW2IU28</accession>
<dbReference type="EMBL" id="JACGWK010001576">
    <property type="protein sequence ID" value="KAL0285729.1"/>
    <property type="molecule type" value="Genomic_DNA"/>
</dbReference>
<organism evidence="4">
    <name type="scientific">Sesamum angustifolium</name>
    <dbReference type="NCBI Taxonomy" id="2727405"/>
    <lineage>
        <taxon>Eukaryota</taxon>
        <taxon>Viridiplantae</taxon>
        <taxon>Streptophyta</taxon>
        <taxon>Embryophyta</taxon>
        <taxon>Tracheophyta</taxon>
        <taxon>Spermatophyta</taxon>
        <taxon>Magnoliopsida</taxon>
        <taxon>eudicotyledons</taxon>
        <taxon>Gunneridae</taxon>
        <taxon>Pentapetalae</taxon>
        <taxon>asterids</taxon>
        <taxon>lamiids</taxon>
        <taxon>Lamiales</taxon>
        <taxon>Pedaliaceae</taxon>
        <taxon>Sesamum</taxon>
    </lineage>
</organism>
<evidence type="ECO:0000313" key="4">
    <source>
        <dbReference type="EMBL" id="KAL0285729.1"/>
    </source>
</evidence>
<name>A0AAW2IU28_9LAMI</name>
<proteinExistence type="inferred from homology"/>
<dbReference type="PRINTS" id="PR00131">
    <property type="entry name" value="GLHYDRLASE1"/>
</dbReference>
<evidence type="ECO:0000256" key="2">
    <source>
        <dbReference type="PROSITE-ProRule" id="PRU10055"/>
    </source>
</evidence>
<reference evidence="4" key="2">
    <citation type="journal article" date="2024" name="Plant">
        <title>Genomic evolution and insights into agronomic trait innovations of Sesamum species.</title>
        <authorList>
            <person name="Miao H."/>
            <person name="Wang L."/>
            <person name="Qu L."/>
            <person name="Liu H."/>
            <person name="Sun Y."/>
            <person name="Le M."/>
            <person name="Wang Q."/>
            <person name="Wei S."/>
            <person name="Zheng Y."/>
            <person name="Lin W."/>
            <person name="Duan Y."/>
            <person name="Cao H."/>
            <person name="Xiong S."/>
            <person name="Wang X."/>
            <person name="Wei L."/>
            <person name="Li C."/>
            <person name="Ma Q."/>
            <person name="Ju M."/>
            <person name="Zhao R."/>
            <person name="Li G."/>
            <person name="Mu C."/>
            <person name="Tian Q."/>
            <person name="Mei H."/>
            <person name="Zhang T."/>
            <person name="Gao T."/>
            <person name="Zhang H."/>
        </authorList>
    </citation>
    <scope>NUCLEOTIDE SEQUENCE</scope>
    <source>
        <strain evidence="4">G01</strain>
    </source>
</reference>
<evidence type="ECO:0000256" key="3">
    <source>
        <dbReference type="RuleBase" id="RU003690"/>
    </source>
</evidence>
<protein>
    <submittedName>
        <fullName evidence="4">Furcatin hydrolase</fullName>
    </submittedName>
</protein>
<dbReference type="GO" id="GO:0008422">
    <property type="term" value="F:beta-glucosidase activity"/>
    <property type="evidence" value="ECO:0007669"/>
    <property type="project" value="TreeGrafter"/>
</dbReference>
<dbReference type="InterPro" id="IPR001360">
    <property type="entry name" value="Glyco_hydro_1"/>
</dbReference>
<dbReference type="PROSITE" id="PS00572">
    <property type="entry name" value="GLYCOSYL_HYDROL_F1_1"/>
    <property type="match status" value="1"/>
</dbReference>
<dbReference type="PANTHER" id="PTHR10353:SF318">
    <property type="entry name" value="BETA-GLUCOSIDASE 31-RELATED"/>
    <property type="match status" value="1"/>
</dbReference>
<gene>
    <name evidence="4" type="ORF">Sangu_2766400</name>
</gene>
<keyword evidence="4" id="KW-0378">Hydrolase</keyword>
<dbReference type="SUPFAM" id="SSF51445">
    <property type="entry name" value="(Trans)glycosidases"/>
    <property type="match status" value="1"/>
</dbReference>
<sequence>MNEPFIFANGGYDGELLGNMAPGRCSAREKCFQGNSSTEPYIVAHHLLLCHAATVKLYKEKYQPIQTGEIGITLVTHWFIPYSSSRLDVEAAQRALDFMYGWFINPLVHGNYPRIMQSLVGNRLPKFTKEQAAMLKGSFDFLGLNYYTGIFAAHIFSRDGNISSTTDNMVRLSTLDINNVSIDEPTGMHAFFVYPKGLYKLLVYTKEIYKNPTIYITENGIADSSNGTVKHAIEDLQRIKFYSGHFRTVQEAINQGVNVKGFFAWSFLDTFEWRSGYTLRFGLYYVDYKNGFKRVLKQSAAWLKICLSNK</sequence>
<dbReference type="Gene3D" id="3.20.20.80">
    <property type="entry name" value="Glycosidases"/>
    <property type="match status" value="1"/>
</dbReference>
<dbReference type="InterPro" id="IPR017853">
    <property type="entry name" value="GH"/>
</dbReference>
<dbReference type="AlphaFoldDB" id="A0AAW2IU28"/>
<evidence type="ECO:0000256" key="1">
    <source>
        <dbReference type="ARBA" id="ARBA00010838"/>
    </source>
</evidence>
<feature type="active site" description="Nucleophile" evidence="2">
    <location>
        <position position="218"/>
    </location>
</feature>
<dbReference type="Pfam" id="PF00232">
    <property type="entry name" value="Glyco_hydro_1"/>
    <property type="match status" value="1"/>
</dbReference>
<dbReference type="PANTHER" id="PTHR10353">
    <property type="entry name" value="GLYCOSYL HYDROLASE"/>
    <property type="match status" value="1"/>
</dbReference>
<reference evidence="4" key="1">
    <citation type="submission" date="2020-06" db="EMBL/GenBank/DDBJ databases">
        <authorList>
            <person name="Li T."/>
            <person name="Hu X."/>
            <person name="Zhang T."/>
            <person name="Song X."/>
            <person name="Zhang H."/>
            <person name="Dai N."/>
            <person name="Sheng W."/>
            <person name="Hou X."/>
            <person name="Wei L."/>
        </authorList>
    </citation>
    <scope>NUCLEOTIDE SEQUENCE</scope>
    <source>
        <strain evidence="4">G01</strain>
        <tissue evidence="4">Leaf</tissue>
    </source>
</reference>
<dbReference type="GO" id="GO:0005975">
    <property type="term" value="P:carbohydrate metabolic process"/>
    <property type="evidence" value="ECO:0007669"/>
    <property type="project" value="InterPro"/>
</dbReference>
<comment type="similarity">
    <text evidence="1 3">Belongs to the glycosyl hydrolase 1 family.</text>
</comment>
<dbReference type="InterPro" id="IPR018120">
    <property type="entry name" value="Glyco_hydro_1_AS"/>
</dbReference>